<evidence type="ECO:0000256" key="9">
    <source>
        <dbReference type="PROSITE-ProRule" id="PRU00103"/>
    </source>
</evidence>
<comment type="subcellular location">
    <subcellularLocation>
        <location evidence="1">Nucleus</location>
    </subcellularLocation>
</comment>
<feature type="compositionally biased region" description="Pro residues" evidence="11">
    <location>
        <begin position="297"/>
        <end position="312"/>
    </location>
</feature>
<dbReference type="GO" id="GO:0004386">
    <property type="term" value="F:helicase activity"/>
    <property type="evidence" value="ECO:0007669"/>
    <property type="project" value="UniProtKB-KW"/>
</dbReference>
<feature type="compositionally biased region" description="Polar residues" evidence="11">
    <location>
        <begin position="402"/>
        <end position="417"/>
    </location>
</feature>
<evidence type="ECO:0000256" key="11">
    <source>
        <dbReference type="SAM" id="MobiDB-lite"/>
    </source>
</evidence>
<feature type="compositionally biased region" description="Polar residues" evidence="11">
    <location>
        <begin position="50"/>
        <end position="71"/>
    </location>
</feature>
<dbReference type="PROSITE" id="PS50102">
    <property type="entry name" value="RRM"/>
    <property type="match status" value="1"/>
</dbReference>
<dbReference type="GO" id="GO:0016787">
    <property type="term" value="F:hydrolase activity"/>
    <property type="evidence" value="ECO:0007669"/>
    <property type="project" value="UniProtKB-KW"/>
</dbReference>
<dbReference type="InterPro" id="IPR036867">
    <property type="entry name" value="R3H_dom_sf"/>
</dbReference>
<dbReference type="InterPro" id="IPR034069">
    <property type="entry name" value="R3H_Cip2"/>
</dbReference>
<feature type="region of interest" description="Disordered" evidence="11">
    <location>
        <begin position="50"/>
        <end position="81"/>
    </location>
</feature>
<feature type="compositionally biased region" description="Polar residues" evidence="11">
    <location>
        <begin position="270"/>
        <end position="287"/>
    </location>
</feature>
<dbReference type="Proteomes" id="UP000383932">
    <property type="component" value="Unassembled WGS sequence"/>
</dbReference>
<dbReference type="SMART" id="SM00360">
    <property type="entry name" value="RRM"/>
    <property type="match status" value="1"/>
</dbReference>
<dbReference type="GO" id="GO:0005634">
    <property type="term" value="C:nucleus"/>
    <property type="evidence" value="ECO:0007669"/>
    <property type="project" value="UniProtKB-SubCell"/>
</dbReference>
<dbReference type="InterPro" id="IPR016024">
    <property type="entry name" value="ARM-type_fold"/>
</dbReference>
<dbReference type="GO" id="GO:0005737">
    <property type="term" value="C:cytoplasm"/>
    <property type="evidence" value="ECO:0007669"/>
    <property type="project" value="TreeGrafter"/>
</dbReference>
<dbReference type="InterPro" id="IPR001374">
    <property type="entry name" value="R3H_dom"/>
</dbReference>
<dbReference type="FunFam" id="3.30.1370.50:FF:000002">
    <property type="entry name" value="Immunoglobulin mu DNA-binding protein 2"/>
    <property type="match status" value="1"/>
</dbReference>
<keyword evidence="7 10" id="KW-0694">RNA-binding</keyword>
<dbReference type="InterPro" id="IPR035979">
    <property type="entry name" value="RBD_domain_sf"/>
</dbReference>
<keyword evidence="4" id="KW-0378">Hydrolase</keyword>
<dbReference type="PROSITE" id="PS50077">
    <property type="entry name" value="HEAT_REPEAT"/>
    <property type="match status" value="1"/>
</dbReference>
<evidence type="ECO:0000256" key="8">
    <source>
        <dbReference type="ARBA" id="ARBA00023242"/>
    </source>
</evidence>
<dbReference type="Pfam" id="PF01424">
    <property type="entry name" value="R3H"/>
    <property type="match status" value="1"/>
</dbReference>
<evidence type="ECO:0000256" key="3">
    <source>
        <dbReference type="ARBA" id="ARBA00022741"/>
    </source>
</evidence>
<dbReference type="InterPro" id="IPR051023">
    <property type="entry name" value="PP2A_Regulatory_Subunit_A"/>
</dbReference>
<dbReference type="InterPro" id="IPR000504">
    <property type="entry name" value="RRM_dom"/>
</dbReference>
<reference evidence="14 15" key="1">
    <citation type="journal article" date="2019" name="Fungal Biol. Biotechnol.">
        <title>Draft genome sequence of fastidious pathogen Ceratobasidium theobromae, which causes vascular-streak dieback in Theobroma cacao.</title>
        <authorList>
            <person name="Ali S.S."/>
            <person name="Asman A."/>
            <person name="Shao J."/>
            <person name="Firmansyah A.P."/>
            <person name="Susilo A.W."/>
            <person name="Rosmana A."/>
            <person name="McMahon P."/>
            <person name="Junaid M."/>
            <person name="Guest D."/>
            <person name="Kheng T.Y."/>
            <person name="Meinhardt L.W."/>
            <person name="Bailey B.A."/>
        </authorList>
    </citation>
    <scope>NUCLEOTIDE SEQUENCE [LARGE SCALE GENOMIC DNA]</scope>
    <source>
        <strain evidence="14 15">CT2</strain>
    </source>
</reference>
<organism evidence="14 15">
    <name type="scientific">Ceratobasidium theobromae</name>
    <dbReference type="NCBI Taxonomy" id="1582974"/>
    <lineage>
        <taxon>Eukaryota</taxon>
        <taxon>Fungi</taxon>
        <taxon>Dikarya</taxon>
        <taxon>Basidiomycota</taxon>
        <taxon>Agaricomycotina</taxon>
        <taxon>Agaricomycetes</taxon>
        <taxon>Cantharellales</taxon>
        <taxon>Ceratobasidiaceae</taxon>
        <taxon>Ceratobasidium</taxon>
    </lineage>
</organism>
<feature type="compositionally biased region" description="Polar residues" evidence="11">
    <location>
        <begin position="98"/>
        <end position="110"/>
    </location>
</feature>
<feature type="region of interest" description="Disordered" evidence="11">
    <location>
        <begin position="1"/>
        <end position="35"/>
    </location>
</feature>
<dbReference type="SUPFAM" id="SSF54928">
    <property type="entry name" value="RNA-binding domain, RBD"/>
    <property type="match status" value="1"/>
</dbReference>
<feature type="region of interest" description="Disordered" evidence="11">
    <location>
        <begin position="402"/>
        <end position="425"/>
    </location>
</feature>
<keyword evidence="2" id="KW-0677">Repeat</keyword>
<dbReference type="Gene3D" id="1.25.10.10">
    <property type="entry name" value="Leucine-rich Repeat Variant"/>
    <property type="match status" value="1"/>
</dbReference>
<dbReference type="GO" id="GO:0003677">
    <property type="term" value="F:DNA binding"/>
    <property type="evidence" value="ECO:0007669"/>
    <property type="project" value="UniProtKB-ARBA"/>
</dbReference>
<feature type="domain" description="RRM" evidence="12">
    <location>
        <begin position="142"/>
        <end position="221"/>
    </location>
</feature>
<evidence type="ECO:0000259" key="13">
    <source>
        <dbReference type="PROSITE" id="PS51061"/>
    </source>
</evidence>
<evidence type="ECO:0000256" key="6">
    <source>
        <dbReference type="ARBA" id="ARBA00022840"/>
    </source>
</evidence>
<dbReference type="InterPro" id="IPR012677">
    <property type="entry name" value="Nucleotide-bd_a/b_plait_sf"/>
</dbReference>
<dbReference type="OrthoDB" id="434258at2759"/>
<feature type="domain" description="R3H" evidence="13">
    <location>
        <begin position="329"/>
        <end position="393"/>
    </location>
</feature>
<feature type="compositionally biased region" description="Low complexity" evidence="11">
    <location>
        <begin position="1202"/>
        <end position="1238"/>
    </location>
</feature>
<keyword evidence="15" id="KW-1185">Reference proteome</keyword>
<feature type="region of interest" description="Disordered" evidence="11">
    <location>
        <begin position="1399"/>
        <end position="1431"/>
    </location>
</feature>
<feature type="repeat" description="HEAT" evidence="9">
    <location>
        <begin position="1518"/>
        <end position="1556"/>
    </location>
</feature>
<keyword evidence="6" id="KW-0067">ATP-binding</keyword>
<dbReference type="GO" id="GO:0005524">
    <property type="term" value="F:ATP binding"/>
    <property type="evidence" value="ECO:0007669"/>
    <property type="project" value="UniProtKB-KW"/>
</dbReference>
<accession>A0A5N5QHJ3</accession>
<feature type="region of interest" description="Disordered" evidence="11">
    <location>
        <begin position="1950"/>
        <end position="1977"/>
    </location>
</feature>
<feature type="region of interest" description="Disordered" evidence="11">
    <location>
        <begin position="93"/>
        <end position="125"/>
    </location>
</feature>
<evidence type="ECO:0000256" key="7">
    <source>
        <dbReference type="ARBA" id="ARBA00022884"/>
    </source>
</evidence>
<feature type="compositionally biased region" description="Low complexity" evidence="11">
    <location>
        <begin position="1052"/>
        <end position="1083"/>
    </location>
</feature>
<evidence type="ECO:0000313" key="14">
    <source>
        <dbReference type="EMBL" id="KAB5591003.1"/>
    </source>
</evidence>
<proteinExistence type="predicted"/>
<evidence type="ECO:0000256" key="2">
    <source>
        <dbReference type="ARBA" id="ARBA00022737"/>
    </source>
</evidence>
<feature type="region of interest" description="Disordered" evidence="11">
    <location>
        <begin position="874"/>
        <end position="903"/>
    </location>
</feature>
<evidence type="ECO:0000256" key="4">
    <source>
        <dbReference type="ARBA" id="ARBA00022801"/>
    </source>
</evidence>
<dbReference type="Gene3D" id="3.30.1370.50">
    <property type="entry name" value="R3H-like domain"/>
    <property type="match status" value="1"/>
</dbReference>
<feature type="region of interest" description="Disordered" evidence="11">
    <location>
        <begin position="1046"/>
        <end position="1147"/>
    </location>
</feature>
<evidence type="ECO:0000259" key="12">
    <source>
        <dbReference type="PROSITE" id="PS50102"/>
    </source>
</evidence>
<evidence type="ECO:0000313" key="15">
    <source>
        <dbReference type="Proteomes" id="UP000383932"/>
    </source>
</evidence>
<protein>
    <submittedName>
        <fullName evidence="14">RRM/R3H domain-containing protein</fullName>
    </submittedName>
</protein>
<feature type="region of interest" description="Disordered" evidence="11">
    <location>
        <begin position="1195"/>
        <end position="1276"/>
    </location>
</feature>
<dbReference type="GO" id="GO:0019888">
    <property type="term" value="F:protein phosphatase regulator activity"/>
    <property type="evidence" value="ECO:0007669"/>
    <property type="project" value="TreeGrafter"/>
</dbReference>
<evidence type="ECO:0000256" key="1">
    <source>
        <dbReference type="ARBA" id="ARBA00004123"/>
    </source>
</evidence>
<dbReference type="SMART" id="SM00393">
    <property type="entry name" value="R3H"/>
    <property type="match status" value="1"/>
</dbReference>
<comment type="caution">
    <text evidence="14">The sequence shown here is derived from an EMBL/GenBank/DDBJ whole genome shotgun (WGS) entry which is preliminary data.</text>
</comment>
<dbReference type="SUPFAM" id="SSF82708">
    <property type="entry name" value="R3H domain"/>
    <property type="match status" value="1"/>
</dbReference>
<gene>
    <name evidence="14" type="ORF">CTheo_5566</name>
</gene>
<feature type="compositionally biased region" description="Polar residues" evidence="11">
    <location>
        <begin position="887"/>
        <end position="901"/>
    </location>
</feature>
<dbReference type="CDD" id="cd02639">
    <property type="entry name" value="R3H_RRM"/>
    <property type="match status" value="1"/>
</dbReference>
<dbReference type="InterPro" id="IPR021133">
    <property type="entry name" value="HEAT_type_2"/>
</dbReference>
<keyword evidence="8" id="KW-0539">Nucleus</keyword>
<keyword evidence="5" id="KW-0347">Helicase</keyword>
<dbReference type="PROSITE" id="PS51061">
    <property type="entry name" value="R3H"/>
    <property type="match status" value="1"/>
</dbReference>
<evidence type="ECO:0000256" key="5">
    <source>
        <dbReference type="ARBA" id="ARBA00022806"/>
    </source>
</evidence>
<dbReference type="PANTHER" id="PTHR10648">
    <property type="entry name" value="SERINE/THREONINE-PROTEIN PHOSPHATASE PP2A 65 KDA REGULATORY SUBUNIT"/>
    <property type="match status" value="1"/>
</dbReference>
<feature type="compositionally biased region" description="Polar residues" evidence="11">
    <location>
        <begin position="315"/>
        <end position="329"/>
    </location>
</feature>
<feature type="compositionally biased region" description="Basic and acidic residues" evidence="11">
    <location>
        <begin position="1617"/>
        <end position="1630"/>
    </location>
</feature>
<feature type="region of interest" description="Disordered" evidence="11">
    <location>
        <begin position="582"/>
        <end position="644"/>
    </location>
</feature>
<dbReference type="Gene3D" id="3.30.70.330">
    <property type="match status" value="1"/>
</dbReference>
<feature type="compositionally biased region" description="Acidic residues" evidence="11">
    <location>
        <begin position="874"/>
        <end position="886"/>
    </location>
</feature>
<dbReference type="EMBL" id="SSOP01000130">
    <property type="protein sequence ID" value="KAB5591003.1"/>
    <property type="molecule type" value="Genomic_DNA"/>
</dbReference>
<feature type="region of interest" description="Disordered" evidence="11">
    <location>
        <begin position="708"/>
        <end position="749"/>
    </location>
</feature>
<feature type="region of interest" description="Disordered" evidence="11">
    <location>
        <begin position="503"/>
        <end position="528"/>
    </location>
</feature>
<name>A0A5N5QHJ3_9AGAM</name>
<evidence type="ECO:0000256" key="10">
    <source>
        <dbReference type="PROSITE-ProRule" id="PRU00176"/>
    </source>
</evidence>
<feature type="compositionally biased region" description="Polar residues" evidence="11">
    <location>
        <begin position="1085"/>
        <end position="1094"/>
    </location>
</feature>
<feature type="region of interest" description="Disordered" evidence="11">
    <location>
        <begin position="1611"/>
        <end position="1630"/>
    </location>
</feature>
<dbReference type="GO" id="GO:0003723">
    <property type="term" value="F:RNA binding"/>
    <property type="evidence" value="ECO:0007669"/>
    <property type="project" value="UniProtKB-UniRule"/>
</dbReference>
<dbReference type="Pfam" id="PF00076">
    <property type="entry name" value="RRM_1"/>
    <property type="match status" value="1"/>
</dbReference>
<feature type="compositionally biased region" description="Polar residues" evidence="11">
    <location>
        <begin position="1112"/>
        <end position="1139"/>
    </location>
</feature>
<dbReference type="SUPFAM" id="SSF48371">
    <property type="entry name" value="ARM repeat"/>
    <property type="match status" value="1"/>
</dbReference>
<dbReference type="InterPro" id="IPR011989">
    <property type="entry name" value="ARM-like"/>
</dbReference>
<dbReference type="PANTHER" id="PTHR10648:SF1">
    <property type="entry name" value="SERINE_THREONINE-PROTEIN PHOSPHATASE 4 REGULATORY SUBUNIT 1"/>
    <property type="match status" value="1"/>
</dbReference>
<keyword evidence="3" id="KW-0547">Nucleotide-binding</keyword>
<feature type="region of interest" description="Disordered" evidence="11">
    <location>
        <begin position="241"/>
        <end position="329"/>
    </location>
</feature>
<sequence>MSNGNNQSALPDISQLRLQDSSPPGHGRFEQHANTFDGGRAAAAGFHYSTLPSQSLQPGSGQNATIATSPLKQGKPSRAGLPSAWLEQSIAPDERSFSPPQTSDISSGGTSPPHHLQPPQGMQMSASMAGMASPIDDEIIPTAIVIKNIPFTVKRETLLDIIASLSIPTPYAFNYHLDTQGQFRGLAFANFRLPQDADAVVAALNGFDVQGRKLRVEYKKVLQAGEKERIEREKAIRRMRSMQMEKERSQLLPPAPAASNDWDDFGAQSPGGNNAYLSPSRSYSTGPAQLAHQLPPMHSPPPPAPQHVPTPTPSQQAAKSASNELDMNDPSTLEIYSRILVFKEDHMRDELAFSRTLTPKQRRVVHLVAQKLGVYHYSVGEGENRYAVVTRLEREPQIQRHASQTLSRAATSYLTPSPTAPSLRVKKSMPDMKSLHTPPSRLQPRASNGNIREGFATISPSSLRRPSVQTTFGSVFSGGMPSASDRGYGSVGMGVPPVPSLPSALESPGAQSGVVRQPRGPGAGGFARRATGDRLEIRSHEPVELGARPDPGYPEAYERCKVDAVVASTITWKNEGLVSTVTPTMRVPDDDDQVVEDGPYTAKGRVDLENGQVGPKSGRSPHLSGGIGQPRSADKASPATENALAATSTSLLATSTDASTTSSSSSAATSSESALAHSISPLPDMLLFSPWNNSDNLVVLLDAPSPAPHIARSSPPPPSDPISLDAPNLGATSPRTPPNLRLEIPPQGPPLEGVLPSARDTLRAPFAPDPENEGICTEVGSLGQEIQLESGDHLNALERIYLYTQSKATFHRIFMSRALPTYLKEVTPTEAVEYVLPLLGGLAIDEEERVKEAFVGELLSVIWWFFTTCRVTDQEPEPPAEPELDTSLDNPTAQGDSTDPVSTEPPLVSVQSFSAVLASLLLSSNPEVSATARGTVVELLGRTRWIVKQGEASDESIDQVQDTQYCETMRPVEPWSRGLLGPDEARMIELEIIYGVIIDLGSLDLNGELEEAAPEGEAGHELSAQGQEMNGEGIYDLEGNKSREDLSTLVGSSATASSHSNSTLALPSPDPSTSTDPALTPTLETVKSYTSPMADSSALDEDKDANEDRQSGFGSLTGPASASSKNPGSVSSLGRTTPASSSSSSLELSNNSAYLGFSTPRSAPAATTTFNHSSFGFGTGPIGIGASPSRFAPGVNGVDATSSNSSLNLPDLSPGDSSSRSSIASPAEPISPPEGAAADYVINTTNGEDYRTRSAGRTGSVKGKRRENLSLPGSALSSDVEADEFMWHTPRGGEGLDSGYFDPPTGTSSADGSTPTPVLNGANPIITTSVSSSTVVSGEPSLTVAAGGEGLAPPFARPLRRQESAISIGAVSEINPDDYADAESGGDWVDDWVGDAQRATETAAAEEEQTANDAAGAEGAHGETVPETGETPVDVCGIGACIDDGAAAEEAAIGRVASMSLIAAVISSGVVDEEFYTLFVDEVMRVSADPVYWVRSETSYALGTLAKTVDEQTTELYLLPTLESLMKDSEAHVRQSSVFAIPSVLKRLSPQRRRELASKYMLALCEDAGESVRTSALQVLAEVIHTFQEDEGGPPEELLDYFLKGENEQVQAPLTKPEPKKESPIVEKDPYSQWAAPSQTTWGNEPGYFEEEPSFPDPDRALICAFNYPAIALTLGSAQWSRLAGYYRYLAQESWHTPKVRSTLAASAGEVARIVGPWAAQTDIVPVWWMCLSGDQSEAKIKALKALPLLLESLDAEGRVHVATKLDEAWEKHVPGWKERDAFARQLGLVVPLLKNEGSVLCRIFRSGLEDRVAAIREAVVAALPILHDTLKDDDLHMKVARDDLFALGESSTSRHKTTFLASCRALVEHSQGASIMSDPHFRSCVEHLAKNSVIDVRIGLGRLLTAVCEHHMHTSNERPPWVVDCLEKLTFDDSPDVRAFVHRVTSTEYIEPKPSTKQKPDVRSSSPGFAEFSRPP</sequence>